<dbReference type="GO" id="GO:0016779">
    <property type="term" value="F:nucleotidyltransferase activity"/>
    <property type="evidence" value="ECO:0007669"/>
    <property type="project" value="InterPro"/>
</dbReference>
<sequence>VGAPVIFSRADHPISRTLIDDDALKVLYRLRKFNHTAYLVGGGVRDLLLQRHPKDFDIGTSAHPHEVKRIFRNCWIIGRRFRLAHVKFGQKTIEVATFRKQVPIADAPAEIP</sequence>
<dbReference type="Pfam" id="PF01743">
    <property type="entry name" value="PolyA_pol"/>
    <property type="match status" value="1"/>
</dbReference>
<organism evidence="3">
    <name type="scientific">marine metagenome</name>
    <dbReference type="NCBI Taxonomy" id="408172"/>
    <lineage>
        <taxon>unclassified sequences</taxon>
        <taxon>metagenomes</taxon>
        <taxon>ecological metagenomes</taxon>
    </lineage>
</organism>
<dbReference type="PANTHER" id="PTHR43051">
    <property type="entry name" value="POLYNUCLEOTIDE ADENYLYLTRANSFERASE FAMILY PROTEIN"/>
    <property type="match status" value="1"/>
</dbReference>
<dbReference type="PANTHER" id="PTHR43051:SF1">
    <property type="entry name" value="POLYNUCLEOTIDE ADENYLYLTRANSFERASE FAMILY PROTEIN"/>
    <property type="match status" value="1"/>
</dbReference>
<feature type="non-terminal residue" evidence="3">
    <location>
        <position position="112"/>
    </location>
</feature>
<proteinExistence type="predicted"/>
<reference evidence="3" key="1">
    <citation type="submission" date="2018-05" db="EMBL/GenBank/DDBJ databases">
        <authorList>
            <person name="Lanie J.A."/>
            <person name="Ng W.-L."/>
            <person name="Kazmierczak K.M."/>
            <person name="Andrzejewski T.M."/>
            <person name="Davidsen T.M."/>
            <person name="Wayne K.J."/>
            <person name="Tettelin H."/>
            <person name="Glass J.I."/>
            <person name="Rusch D."/>
            <person name="Podicherti R."/>
            <person name="Tsui H.-C.T."/>
            <person name="Winkler M.E."/>
        </authorList>
    </citation>
    <scope>NUCLEOTIDE SEQUENCE</scope>
</reference>
<name>A0A382FAF5_9ZZZZ</name>
<dbReference type="InterPro" id="IPR002646">
    <property type="entry name" value="PolA_pol_head_dom"/>
</dbReference>
<dbReference type="Gene3D" id="3.30.460.10">
    <property type="entry name" value="Beta Polymerase, domain 2"/>
    <property type="match status" value="1"/>
</dbReference>
<dbReference type="GO" id="GO:0006396">
    <property type="term" value="P:RNA processing"/>
    <property type="evidence" value="ECO:0007669"/>
    <property type="project" value="InterPro"/>
</dbReference>
<evidence type="ECO:0000256" key="1">
    <source>
        <dbReference type="ARBA" id="ARBA00022679"/>
    </source>
</evidence>
<dbReference type="EMBL" id="UINC01048859">
    <property type="protein sequence ID" value="SVB59920.1"/>
    <property type="molecule type" value="Genomic_DNA"/>
</dbReference>
<evidence type="ECO:0000259" key="2">
    <source>
        <dbReference type="Pfam" id="PF01743"/>
    </source>
</evidence>
<accession>A0A382FAF5</accession>
<dbReference type="InterPro" id="IPR043519">
    <property type="entry name" value="NT_sf"/>
</dbReference>
<dbReference type="SUPFAM" id="SSF81301">
    <property type="entry name" value="Nucleotidyltransferase"/>
    <property type="match status" value="1"/>
</dbReference>
<dbReference type="AlphaFoldDB" id="A0A382FAF5"/>
<feature type="domain" description="Poly A polymerase head" evidence="2">
    <location>
        <begin position="37"/>
        <end position="102"/>
    </location>
</feature>
<feature type="non-terminal residue" evidence="3">
    <location>
        <position position="1"/>
    </location>
</feature>
<keyword evidence="1" id="KW-0808">Transferase</keyword>
<dbReference type="InterPro" id="IPR052191">
    <property type="entry name" value="tRNA_ntf/polyA_polymerase_I"/>
</dbReference>
<protein>
    <recommendedName>
        <fullName evidence="2">Poly A polymerase head domain-containing protein</fullName>
    </recommendedName>
</protein>
<gene>
    <name evidence="3" type="ORF">METZ01_LOCUS212774</name>
</gene>
<dbReference type="GO" id="GO:0003723">
    <property type="term" value="F:RNA binding"/>
    <property type="evidence" value="ECO:0007669"/>
    <property type="project" value="InterPro"/>
</dbReference>
<evidence type="ECO:0000313" key="3">
    <source>
        <dbReference type="EMBL" id="SVB59920.1"/>
    </source>
</evidence>